<proteinExistence type="predicted"/>
<dbReference type="AlphaFoldDB" id="A0A8J2NYC6"/>
<reference evidence="1" key="1">
    <citation type="submission" date="2021-06" db="EMBL/GenBank/DDBJ databases">
        <authorList>
            <person name="Hodson N. C."/>
            <person name="Mongue J. A."/>
            <person name="Jaron S. K."/>
        </authorList>
    </citation>
    <scope>NUCLEOTIDE SEQUENCE</scope>
</reference>
<evidence type="ECO:0000313" key="1">
    <source>
        <dbReference type="EMBL" id="CAG7724969.1"/>
    </source>
</evidence>
<evidence type="ECO:0000313" key="2">
    <source>
        <dbReference type="Proteomes" id="UP000708208"/>
    </source>
</evidence>
<gene>
    <name evidence="1" type="ORF">AFUS01_LOCUS13956</name>
</gene>
<feature type="non-terminal residue" evidence="1">
    <location>
        <position position="1"/>
    </location>
</feature>
<comment type="caution">
    <text evidence="1">The sequence shown here is derived from an EMBL/GenBank/DDBJ whole genome shotgun (WGS) entry which is preliminary data.</text>
</comment>
<keyword evidence="2" id="KW-1185">Reference proteome</keyword>
<sequence>RTKVTRKDEEEYFRILRKSNPDMIETDKSDSFVPDDKDWGTLGWPSMKDSEAKLVISVYDVRKNS</sequence>
<accession>A0A8J2NYC6</accession>
<organism evidence="1 2">
    <name type="scientific">Allacma fusca</name>
    <dbReference type="NCBI Taxonomy" id="39272"/>
    <lineage>
        <taxon>Eukaryota</taxon>
        <taxon>Metazoa</taxon>
        <taxon>Ecdysozoa</taxon>
        <taxon>Arthropoda</taxon>
        <taxon>Hexapoda</taxon>
        <taxon>Collembola</taxon>
        <taxon>Symphypleona</taxon>
        <taxon>Sminthuridae</taxon>
        <taxon>Allacma</taxon>
    </lineage>
</organism>
<protein>
    <submittedName>
        <fullName evidence="1">Uncharacterized protein</fullName>
    </submittedName>
</protein>
<dbReference type="Proteomes" id="UP000708208">
    <property type="component" value="Unassembled WGS sequence"/>
</dbReference>
<dbReference type="EMBL" id="CAJVCH010115862">
    <property type="protein sequence ID" value="CAG7724969.1"/>
    <property type="molecule type" value="Genomic_DNA"/>
</dbReference>
<name>A0A8J2NYC6_9HEXA</name>